<organism evidence="1">
    <name type="scientific">Rhizophora mucronata</name>
    <name type="common">Asiatic mangrove</name>
    <dbReference type="NCBI Taxonomy" id="61149"/>
    <lineage>
        <taxon>Eukaryota</taxon>
        <taxon>Viridiplantae</taxon>
        <taxon>Streptophyta</taxon>
        <taxon>Embryophyta</taxon>
        <taxon>Tracheophyta</taxon>
        <taxon>Spermatophyta</taxon>
        <taxon>Magnoliopsida</taxon>
        <taxon>eudicotyledons</taxon>
        <taxon>Gunneridae</taxon>
        <taxon>Pentapetalae</taxon>
        <taxon>rosids</taxon>
        <taxon>fabids</taxon>
        <taxon>Malpighiales</taxon>
        <taxon>Rhizophoraceae</taxon>
        <taxon>Rhizophora</taxon>
    </lineage>
</organism>
<evidence type="ECO:0000313" key="1">
    <source>
        <dbReference type="EMBL" id="MBX45393.1"/>
    </source>
</evidence>
<sequence>MELIVHIATIFYLFMNVL</sequence>
<dbReference type="AlphaFoldDB" id="A0A2P2NSG0"/>
<name>A0A2P2NSG0_RHIMU</name>
<dbReference type="EMBL" id="GGEC01064909">
    <property type="protein sequence ID" value="MBX45393.1"/>
    <property type="molecule type" value="Transcribed_RNA"/>
</dbReference>
<protein>
    <submittedName>
        <fullName evidence="1">Uncharacterized protein</fullName>
    </submittedName>
</protein>
<proteinExistence type="predicted"/>
<reference evidence="1" key="1">
    <citation type="submission" date="2018-02" db="EMBL/GenBank/DDBJ databases">
        <title>Rhizophora mucronata_Transcriptome.</title>
        <authorList>
            <person name="Meera S.P."/>
            <person name="Sreeshan A."/>
            <person name="Augustine A."/>
        </authorList>
    </citation>
    <scope>NUCLEOTIDE SEQUENCE</scope>
    <source>
        <tissue evidence="1">Leaf</tissue>
    </source>
</reference>
<accession>A0A2P2NSG0</accession>